<dbReference type="HOGENOM" id="CLU_005814_0_0_1"/>
<sequence length="1343" mass="150081">MVSSPSFSASTARRLNRVSAMTSARMDPLRSVTTGICVEKHSSIVSSSSAGQHATNLSRSSPWKITLAKRHFLSSGKRQPWGIPSKYPNSSEREESLGHPEREGRSSEKAQPLLLSLSSRTLALTCWIHSWTAFSHRHTSDGSVGENRSDSSPMPPPWTLEMAAQTIFSASSDLTTQSCFHDLGKSKCSAGTRAVQRRQSRDTAEQRSSALASLILDRMLSTMRSSGRDWKSAMRDLRSSNPKSLARTRSHSVRGKFIVPLGPIAMGHWQCRTSTPKLAYGYSYAIPHGYACPPPSELGNGFAGLVFGMGKRMAMEQLNKALWCDREIFATGGEIDVAKFRMPASLHVEGAERISLPLSPLGLTKIKSVSQQAPYGLGERTLVDTDVRRAWQINPDRVSCPEVINFFSSVARDLAAHGLAAMGLDSTALELDVKLYKLLLYEAGGHFKFHRDTEKEDGMFATMILQLPTSTGHSGGALAVRQGRQCCEFDFSDGSSSRYFSTIFFCDCEHQLKEVTSGSRLCLVFSLVRNNVEFIPAENVPSFVSALPRVRALFQQWAAGTGDDQADQAEGDDNEAEGDDIDDDNEDDDMKDDDDEDHSDDDGVRVQDVSKSDRKGRKLLAVPLAHKYSKTSLSFAGLKGHDRVVAALVRACEFLELHLCMLTKHKTVADEPEVEYVIHNWITVDNQPAKFKKWNIDIKQEVLRASRTKTAIDDDYDDEDADAIREIDLFDFLEDEFQGTGMMAGNEGGTDQFFYHVAVLVVWPKDSFIRTICSSLEDVAWVLDWMRETYGGDFAAPGSPSRGHLQEMVTSLTHRFDSLASLLERDYYSFEEKQELFQDPAKLLEVCVKSGLSDEALSIMRSWGVELIVTKEFAIAVQAYGWEACKEIIAGVIERVEKTPPRKQVSFLRQEKGGEAPAWHAAVMKLGGFPSRLRDQVGYQDGAIGAAKLLYAKLIAISTELPAEFQDSYKRKREDDGIMLLVDFCLEAGLQEEASQILAKLTLPRLGGGTLAKVMHYFPSRTSEVEGAWDERKKMAEARAKAEKENRFSYYDYVYSGSKGLCEAYVGDMVEFMLELESLGRHDEALRFAARPFPCDCATQKLTDPGRTSLQEHWIVVALLLKPEVILGEYHRCAAINMIQKAAGLVGLKNNEAAKKVLVKLCKDEVVATADIAEMSSWNEYHGATSQKDRYEDVDSEEKVYKTWKKQKKFFELLLWLEDEELLGAMVECVSKRANLLRRMLEREEGLVNEAVKLGDGVKRAMKKLVEVRMEYVSREPSLGDVVESLTPASKRLKLCGEVDVRQAIDNPRQQRRVYEMVVENWKGDSAARSIEMEKLRALQQMF</sequence>
<gene>
    <name evidence="2" type="ORF">SELMODRAFT_411995</name>
</gene>
<accession>D8RJP8</accession>
<evidence type="ECO:0000313" key="2">
    <source>
        <dbReference type="EMBL" id="EFJ27944.1"/>
    </source>
</evidence>
<name>D8RJP8_SELML</name>
<keyword evidence="3" id="KW-1185">Reference proteome</keyword>
<dbReference type="eggNOG" id="ENOG502QWAB">
    <property type="taxonomic scope" value="Eukaryota"/>
</dbReference>
<dbReference type="KEGG" id="smo:SELMODRAFT_411995"/>
<dbReference type="Gramene" id="EFJ27944">
    <property type="protein sequence ID" value="EFJ27944"/>
    <property type="gene ID" value="SELMODRAFT_411995"/>
</dbReference>
<dbReference type="PANTHER" id="PTHR33099">
    <property type="entry name" value="FE2OG DIOXYGENASE DOMAIN-CONTAINING PROTEIN"/>
    <property type="match status" value="1"/>
</dbReference>
<proteinExistence type="predicted"/>
<evidence type="ECO:0000313" key="3">
    <source>
        <dbReference type="Proteomes" id="UP000001514"/>
    </source>
</evidence>
<dbReference type="Gene3D" id="2.60.120.620">
    <property type="entry name" value="q2cbj1_9rhob like domain"/>
    <property type="match status" value="1"/>
</dbReference>
<feature type="compositionally biased region" description="Acidic residues" evidence="1">
    <location>
        <begin position="564"/>
        <end position="600"/>
    </location>
</feature>
<dbReference type="Proteomes" id="UP000001514">
    <property type="component" value="Unassembled WGS sequence"/>
</dbReference>
<evidence type="ECO:0000256" key="1">
    <source>
        <dbReference type="SAM" id="MobiDB-lite"/>
    </source>
</evidence>
<feature type="region of interest" description="Disordered" evidence="1">
    <location>
        <begin position="561"/>
        <end position="612"/>
    </location>
</feature>
<dbReference type="PANTHER" id="PTHR33099:SF7">
    <property type="entry name" value="MYND-TYPE DOMAIN-CONTAINING PROTEIN"/>
    <property type="match status" value="1"/>
</dbReference>
<dbReference type="InParanoid" id="D8RJP8"/>
<dbReference type="EMBL" id="GL377581">
    <property type="protein sequence ID" value="EFJ27944.1"/>
    <property type="molecule type" value="Genomic_DNA"/>
</dbReference>
<organism evidence="3">
    <name type="scientific">Selaginella moellendorffii</name>
    <name type="common">Spikemoss</name>
    <dbReference type="NCBI Taxonomy" id="88036"/>
    <lineage>
        <taxon>Eukaryota</taxon>
        <taxon>Viridiplantae</taxon>
        <taxon>Streptophyta</taxon>
        <taxon>Embryophyta</taxon>
        <taxon>Tracheophyta</taxon>
        <taxon>Lycopodiopsida</taxon>
        <taxon>Selaginellales</taxon>
        <taxon>Selaginellaceae</taxon>
        <taxon>Selaginella</taxon>
    </lineage>
</organism>
<reference evidence="2 3" key="1">
    <citation type="journal article" date="2011" name="Science">
        <title>The Selaginella genome identifies genetic changes associated with the evolution of vascular plants.</title>
        <authorList>
            <person name="Banks J.A."/>
            <person name="Nishiyama T."/>
            <person name="Hasebe M."/>
            <person name="Bowman J.L."/>
            <person name="Gribskov M."/>
            <person name="dePamphilis C."/>
            <person name="Albert V.A."/>
            <person name="Aono N."/>
            <person name="Aoyama T."/>
            <person name="Ambrose B.A."/>
            <person name="Ashton N.W."/>
            <person name="Axtell M.J."/>
            <person name="Barker E."/>
            <person name="Barker M.S."/>
            <person name="Bennetzen J.L."/>
            <person name="Bonawitz N.D."/>
            <person name="Chapple C."/>
            <person name="Cheng C."/>
            <person name="Correa L.G."/>
            <person name="Dacre M."/>
            <person name="DeBarry J."/>
            <person name="Dreyer I."/>
            <person name="Elias M."/>
            <person name="Engstrom E.M."/>
            <person name="Estelle M."/>
            <person name="Feng L."/>
            <person name="Finet C."/>
            <person name="Floyd S.K."/>
            <person name="Frommer W.B."/>
            <person name="Fujita T."/>
            <person name="Gramzow L."/>
            <person name="Gutensohn M."/>
            <person name="Harholt J."/>
            <person name="Hattori M."/>
            <person name="Heyl A."/>
            <person name="Hirai T."/>
            <person name="Hiwatashi Y."/>
            <person name="Ishikawa M."/>
            <person name="Iwata M."/>
            <person name="Karol K.G."/>
            <person name="Koehler B."/>
            <person name="Kolukisaoglu U."/>
            <person name="Kubo M."/>
            <person name="Kurata T."/>
            <person name="Lalonde S."/>
            <person name="Li K."/>
            <person name="Li Y."/>
            <person name="Litt A."/>
            <person name="Lyons E."/>
            <person name="Manning G."/>
            <person name="Maruyama T."/>
            <person name="Michael T.P."/>
            <person name="Mikami K."/>
            <person name="Miyazaki S."/>
            <person name="Morinaga S."/>
            <person name="Murata T."/>
            <person name="Mueller-Roeber B."/>
            <person name="Nelson D.R."/>
            <person name="Obara M."/>
            <person name="Oguri Y."/>
            <person name="Olmstead R.G."/>
            <person name="Onodera N."/>
            <person name="Petersen B.L."/>
            <person name="Pils B."/>
            <person name="Prigge M."/>
            <person name="Rensing S.A."/>
            <person name="Riano-Pachon D.M."/>
            <person name="Roberts A.W."/>
            <person name="Sato Y."/>
            <person name="Scheller H.V."/>
            <person name="Schulz B."/>
            <person name="Schulz C."/>
            <person name="Shakirov E.V."/>
            <person name="Shibagaki N."/>
            <person name="Shinohara N."/>
            <person name="Shippen D.E."/>
            <person name="Soerensen I."/>
            <person name="Sotooka R."/>
            <person name="Sugimoto N."/>
            <person name="Sugita M."/>
            <person name="Sumikawa N."/>
            <person name="Tanurdzic M."/>
            <person name="Theissen G."/>
            <person name="Ulvskov P."/>
            <person name="Wakazuki S."/>
            <person name="Weng J.K."/>
            <person name="Willats W.W."/>
            <person name="Wipf D."/>
            <person name="Wolf P.G."/>
            <person name="Yang L."/>
            <person name="Zimmer A.D."/>
            <person name="Zhu Q."/>
            <person name="Mitros T."/>
            <person name="Hellsten U."/>
            <person name="Loque D."/>
            <person name="Otillar R."/>
            <person name="Salamov A."/>
            <person name="Schmutz J."/>
            <person name="Shapiro H."/>
            <person name="Lindquist E."/>
            <person name="Lucas S."/>
            <person name="Rokhsar D."/>
            <person name="Grigoriev I.V."/>
        </authorList>
    </citation>
    <scope>NUCLEOTIDE SEQUENCE [LARGE SCALE GENOMIC DNA]</scope>
</reference>
<feature type="region of interest" description="Disordered" evidence="1">
    <location>
        <begin position="76"/>
        <end position="110"/>
    </location>
</feature>
<feature type="compositionally biased region" description="Basic and acidic residues" evidence="1">
    <location>
        <begin position="601"/>
        <end position="612"/>
    </location>
</feature>
<protein>
    <submittedName>
        <fullName evidence="2">Uncharacterized protein</fullName>
    </submittedName>
</protein>
<feature type="compositionally biased region" description="Basic and acidic residues" evidence="1">
    <location>
        <begin position="91"/>
        <end position="108"/>
    </location>
</feature>